<dbReference type="Pfam" id="PF00497">
    <property type="entry name" value="SBP_bac_3"/>
    <property type="match status" value="1"/>
</dbReference>
<evidence type="ECO:0000256" key="1">
    <source>
        <dbReference type="ARBA" id="ARBA00023224"/>
    </source>
</evidence>
<dbReference type="Proteomes" id="UP001165395">
    <property type="component" value="Unassembled WGS sequence"/>
</dbReference>
<dbReference type="InterPro" id="IPR004089">
    <property type="entry name" value="MCPsignal_dom"/>
</dbReference>
<protein>
    <submittedName>
        <fullName evidence="4">Methyl-accepting chemotaxis protein</fullName>
    </submittedName>
</protein>
<dbReference type="SMART" id="SM00062">
    <property type="entry name" value="PBPb"/>
    <property type="match status" value="1"/>
</dbReference>
<dbReference type="RefSeq" id="WP_227181759.1">
    <property type="nucleotide sequence ID" value="NZ_JAJBZT010000010.1"/>
</dbReference>
<dbReference type="PANTHER" id="PTHR32089:SF112">
    <property type="entry name" value="LYSOZYME-LIKE PROTEIN-RELATED"/>
    <property type="match status" value="1"/>
</dbReference>
<evidence type="ECO:0000313" key="4">
    <source>
        <dbReference type="EMBL" id="MCB6184941.1"/>
    </source>
</evidence>
<dbReference type="Gene3D" id="1.10.287.950">
    <property type="entry name" value="Methyl-accepting chemotaxis protein"/>
    <property type="match status" value="1"/>
</dbReference>
<organism evidence="4 5">
    <name type="scientific">Leeia speluncae</name>
    <dbReference type="NCBI Taxonomy" id="2884804"/>
    <lineage>
        <taxon>Bacteria</taxon>
        <taxon>Pseudomonadati</taxon>
        <taxon>Pseudomonadota</taxon>
        <taxon>Betaproteobacteria</taxon>
        <taxon>Neisseriales</taxon>
        <taxon>Leeiaceae</taxon>
        <taxon>Leeia</taxon>
    </lineage>
</organism>
<name>A0ABS8D9Q1_9NEIS</name>
<dbReference type="PANTHER" id="PTHR32089">
    <property type="entry name" value="METHYL-ACCEPTING CHEMOTAXIS PROTEIN MCPB"/>
    <property type="match status" value="1"/>
</dbReference>
<evidence type="ECO:0000259" key="3">
    <source>
        <dbReference type="PROSITE" id="PS50111"/>
    </source>
</evidence>
<sequence>MLKRWIQSASSEAIYEAAPLQTELDIAAPKYWESTGQMLSRGFHTLAFLQQTIADGIQSNIQAAAEIEERSQKMSAALTDSAQQMSESNRLALQMQNELTEELAQLSQSVKQQLSDTIAKIDHKSEEVLSVLEEIAAIAKQVNLLALNAAIESARAGEAGRGFAVVADEVRQLAFRTMDSAKRAAAKMDLSDIQSLVANTANQGEENLNALTNNVVTSLSHLTDRFKSVDSNVSQLIDTNKVIKETTPQLAKRARQLISRIDRGVDITREATSIMVQSPDVQQERTTALLQSQFIATSNSYDRLNDILERKVLRVAVEPAFIGLSFRTKQQSQLQGLDIEYATAFANWLGVKIEFIEQSWDQCMGMLYFGKFRSEPPADVMWSALPPADAFYGLAFSDPYTFFPLILARRKNDQRIGSISDLSGKVLGCGNDPNAFAALENLGVRWQANQQLAGGKILLENLIVYSDQTRIHDAVAEGVVDAFVVDKPIFYWAANHADSPWHQQLEILPSALSQTPWCYTAAVAALPENANLLSKINEFIHWFRPQATRQSIDARWLGQSTPVNPDQLITHGVMNAEWLHQRKLMM</sequence>
<dbReference type="Pfam" id="PF00015">
    <property type="entry name" value="MCPsignal"/>
    <property type="match status" value="1"/>
</dbReference>
<dbReference type="SUPFAM" id="SSF53850">
    <property type="entry name" value="Periplasmic binding protein-like II"/>
    <property type="match status" value="1"/>
</dbReference>
<proteinExistence type="predicted"/>
<reference evidence="4" key="1">
    <citation type="submission" date="2021-10" db="EMBL/GenBank/DDBJ databases">
        <title>The complete genome sequence of Leeia sp. TBRC 13508.</title>
        <authorList>
            <person name="Charoenyingcharoen P."/>
            <person name="Yukphan P."/>
        </authorList>
    </citation>
    <scope>NUCLEOTIDE SEQUENCE</scope>
    <source>
        <strain evidence="4">TBRC 13508</strain>
    </source>
</reference>
<dbReference type="Gene3D" id="3.40.190.10">
    <property type="entry name" value="Periplasmic binding protein-like II"/>
    <property type="match status" value="2"/>
</dbReference>
<keyword evidence="5" id="KW-1185">Reference proteome</keyword>
<dbReference type="SMART" id="SM00283">
    <property type="entry name" value="MA"/>
    <property type="match status" value="1"/>
</dbReference>
<feature type="domain" description="Methyl-accepting transducer" evidence="3">
    <location>
        <begin position="35"/>
        <end position="182"/>
    </location>
</feature>
<evidence type="ECO:0000313" key="5">
    <source>
        <dbReference type="Proteomes" id="UP001165395"/>
    </source>
</evidence>
<gene>
    <name evidence="4" type="ORF">LIN78_15440</name>
</gene>
<dbReference type="SUPFAM" id="SSF58104">
    <property type="entry name" value="Methyl-accepting chemotaxis protein (MCP) signaling domain"/>
    <property type="match status" value="1"/>
</dbReference>
<accession>A0ABS8D9Q1</accession>
<evidence type="ECO:0000256" key="2">
    <source>
        <dbReference type="PROSITE-ProRule" id="PRU00284"/>
    </source>
</evidence>
<dbReference type="EMBL" id="JAJBZT010000010">
    <property type="protein sequence ID" value="MCB6184941.1"/>
    <property type="molecule type" value="Genomic_DNA"/>
</dbReference>
<comment type="caution">
    <text evidence="4">The sequence shown here is derived from an EMBL/GenBank/DDBJ whole genome shotgun (WGS) entry which is preliminary data.</text>
</comment>
<dbReference type="InterPro" id="IPR001638">
    <property type="entry name" value="Solute-binding_3/MltF_N"/>
</dbReference>
<dbReference type="PROSITE" id="PS50111">
    <property type="entry name" value="CHEMOTAXIS_TRANSDUC_2"/>
    <property type="match status" value="1"/>
</dbReference>
<keyword evidence="1 2" id="KW-0807">Transducer</keyword>